<protein>
    <recommendedName>
        <fullName evidence="3">SCP domain-containing protein</fullName>
    </recommendedName>
</protein>
<gene>
    <name evidence="1" type="ORF">TELCIR_09646</name>
</gene>
<reference evidence="1 2" key="1">
    <citation type="submission" date="2015-09" db="EMBL/GenBank/DDBJ databases">
        <title>Draft genome of the parasitic nematode Teladorsagia circumcincta isolate WARC Sus (inbred).</title>
        <authorList>
            <person name="Mitreva M."/>
        </authorList>
    </citation>
    <scope>NUCLEOTIDE SEQUENCE [LARGE SCALE GENOMIC DNA]</scope>
    <source>
        <strain evidence="1 2">S</strain>
    </source>
</reference>
<dbReference type="InterPro" id="IPR035940">
    <property type="entry name" value="CAP_sf"/>
</dbReference>
<keyword evidence="2" id="KW-1185">Reference proteome</keyword>
<accession>A0A2G9UEB8</accession>
<sequence>ICIFLLSLHGICNGHQGGSNNTQNCKKHGPFMDDSAREAILKFHNGFRTQLAKGLSPGYQGKHLLPAQDLFNMIWSCNLEEKALKATEKCAHYNVRRENYAQNIY</sequence>
<name>A0A2G9UEB8_TELCI</name>
<feature type="non-terminal residue" evidence="1">
    <location>
        <position position="1"/>
    </location>
</feature>
<dbReference type="OrthoDB" id="5874910at2759"/>
<dbReference type="AlphaFoldDB" id="A0A2G9UEB8"/>
<dbReference type="Proteomes" id="UP000230423">
    <property type="component" value="Unassembled WGS sequence"/>
</dbReference>
<organism evidence="1 2">
    <name type="scientific">Teladorsagia circumcincta</name>
    <name type="common">Brown stomach worm</name>
    <name type="synonym">Ostertagia circumcincta</name>
    <dbReference type="NCBI Taxonomy" id="45464"/>
    <lineage>
        <taxon>Eukaryota</taxon>
        <taxon>Metazoa</taxon>
        <taxon>Ecdysozoa</taxon>
        <taxon>Nematoda</taxon>
        <taxon>Chromadorea</taxon>
        <taxon>Rhabditida</taxon>
        <taxon>Rhabditina</taxon>
        <taxon>Rhabditomorpha</taxon>
        <taxon>Strongyloidea</taxon>
        <taxon>Trichostrongylidae</taxon>
        <taxon>Teladorsagia</taxon>
    </lineage>
</organism>
<dbReference type="Gene3D" id="3.40.33.10">
    <property type="entry name" value="CAP"/>
    <property type="match status" value="1"/>
</dbReference>
<proteinExistence type="predicted"/>
<dbReference type="EMBL" id="KZ347045">
    <property type="protein sequence ID" value="PIO68561.1"/>
    <property type="molecule type" value="Genomic_DNA"/>
</dbReference>
<dbReference type="SUPFAM" id="SSF55797">
    <property type="entry name" value="PR-1-like"/>
    <property type="match status" value="1"/>
</dbReference>
<evidence type="ECO:0000313" key="1">
    <source>
        <dbReference type="EMBL" id="PIO68561.1"/>
    </source>
</evidence>
<evidence type="ECO:0000313" key="2">
    <source>
        <dbReference type="Proteomes" id="UP000230423"/>
    </source>
</evidence>
<evidence type="ECO:0008006" key="3">
    <source>
        <dbReference type="Google" id="ProtNLM"/>
    </source>
</evidence>